<organism evidence="2 3">
    <name type="scientific">Methyloceanibacter superfactus</name>
    <dbReference type="NCBI Taxonomy" id="1774969"/>
    <lineage>
        <taxon>Bacteria</taxon>
        <taxon>Pseudomonadati</taxon>
        <taxon>Pseudomonadota</taxon>
        <taxon>Alphaproteobacteria</taxon>
        <taxon>Hyphomicrobiales</taxon>
        <taxon>Hyphomicrobiaceae</taxon>
        <taxon>Methyloceanibacter</taxon>
    </lineage>
</organism>
<sequence length="572" mass="63226">MPALLALAVLCMAAGLGQCRRRRDDGRERRGDPRRSGGAPALNALDKHCARCHQAGPALKRQKPAKNFGNVLRLDEIARDPDLILPGNPDGSGLFIQIAKKDMPYDCYQEFDCDAEPTANDVKAVYDWIKGLGDTVEAACGNRVPIDTGAMVSAIADDIAAQDASRRPGMRYVTLTHFYNACASNEDMVRYRQGVVKLLNSLSRNSVVLKMRTIDPNATIIAFNLDDLDWRKEAWARIAGGYPYGMEPEGMAYDTATSTTGTKLPWVRGDWLAFAASRPPLYYDLLRLPETFAELEREEGVDVKANLEAFLARRAGFQKSGVSKHNRLIERHPIPTGYFWTSYDFKGDASAQSLFVHPLGPYGADAFQHDGGETIFSLPNGFQAYYLNTAEGERLRKGPTEIVLDDSQRDRAVTNAISCFGCHNQGIRQASDDIREHVLHDKSFPMSVRRQVEALYAPQAEMKELLASDAARFRKAMLRAGLDPDLDSQAEGVESINFLSRAYEKSVDLRIAAASTGFRRTCWPKAWPKPAARPAGSSAAWSRACYRAKSSRPSSGIWSPRSPPASPSRSLR</sequence>
<proteinExistence type="predicted"/>
<name>A0A1E3W1P5_9HYPH</name>
<dbReference type="EMBL" id="LPWF01000016">
    <property type="protein sequence ID" value="ODR99712.1"/>
    <property type="molecule type" value="Genomic_DNA"/>
</dbReference>
<keyword evidence="3" id="KW-1185">Reference proteome</keyword>
<comment type="caution">
    <text evidence="2">The sequence shown here is derived from an EMBL/GenBank/DDBJ whole genome shotgun (WGS) entry which is preliminary data.</text>
</comment>
<dbReference type="AlphaFoldDB" id="A0A1E3W1P5"/>
<accession>A0A1E3W1P5</accession>
<dbReference type="Proteomes" id="UP000094472">
    <property type="component" value="Unassembled WGS sequence"/>
</dbReference>
<evidence type="ECO:0000313" key="3">
    <source>
        <dbReference type="Proteomes" id="UP000094472"/>
    </source>
</evidence>
<feature type="region of interest" description="Disordered" evidence="1">
    <location>
        <begin position="549"/>
        <end position="572"/>
    </location>
</feature>
<evidence type="ECO:0000256" key="1">
    <source>
        <dbReference type="SAM" id="MobiDB-lite"/>
    </source>
</evidence>
<evidence type="ECO:0000313" key="2">
    <source>
        <dbReference type="EMBL" id="ODR99712.1"/>
    </source>
</evidence>
<gene>
    <name evidence="2" type="ORF">AUC69_08860</name>
</gene>
<protein>
    <submittedName>
        <fullName evidence="2">Uncharacterized protein</fullName>
    </submittedName>
</protein>
<dbReference type="STRING" id="1774969.AUC69_08860"/>
<reference evidence="2 3" key="1">
    <citation type="journal article" date="2016" name="Environ. Microbiol.">
        <title>New Methyloceanibacter diversity from North Sea sediments includes methanotroph containing solely the soluble methane monooxygenase.</title>
        <authorList>
            <person name="Vekeman B."/>
            <person name="Kerckhof F.M."/>
            <person name="Cremers G."/>
            <person name="de Vos P."/>
            <person name="Vandamme P."/>
            <person name="Boon N."/>
            <person name="Op den Camp H.J."/>
            <person name="Heylen K."/>
        </authorList>
    </citation>
    <scope>NUCLEOTIDE SEQUENCE [LARGE SCALE GENOMIC DNA]</scope>
    <source>
        <strain evidence="2 3">R-67175</strain>
    </source>
</reference>